<dbReference type="Gene3D" id="3.90.420.10">
    <property type="entry name" value="Oxidoreductase, molybdopterin-binding domain"/>
    <property type="match status" value="1"/>
</dbReference>
<dbReference type="EMBL" id="BAAAQW010000013">
    <property type="protein sequence ID" value="GAA2203200.1"/>
    <property type="molecule type" value="Genomic_DNA"/>
</dbReference>
<name>A0ABP5NUE4_9MICC</name>
<evidence type="ECO:0000256" key="2">
    <source>
        <dbReference type="SAM" id="Phobius"/>
    </source>
</evidence>
<dbReference type="Proteomes" id="UP001500432">
    <property type="component" value="Unassembled WGS sequence"/>
</dbReference>
<sequence>MGAPEPGGGLRGPRRGHGAVGAANVRWWATLCGVLAALAGVLAGEFAAGLVSPSLSPLSAVGAAVVDFAPGAAKDWAIQTFGTGDKAFLVASITVAVVVLGAVSGILELRRPGLGVGLAALVGAAGALAVVTRSLASPGAVACALVAGIVAMSLVRWLVGRLRRDAVPAGQPPGSRTHDVAPVPAAGAPPGRPGRLARRGFLRALAGTAVAVALGGALTAVVRGASLAAAAARDALRLPAPASPAEAVPPAADLAVPGAAPLVTPNRDFYRIDTALVVPSVDPGGWRLDVTGRVAEPVALTWAELLAQPLVERHVTLACVSNPVGGDLVGNALWLGWPVRELLARARPLPGADMVLSRSIDGFTAGTPLEALTDPGRDALLAVGMNGEPLPPEHGFPVRLVVPGLYGYVSATKWVTQLKVTSFAADTAYWSTRGWSERGPIKTASRIDVPRGGARVPAGEVTVAGVAWAQHRGISAVEVQADDGAWQPAQLGTGISRDTWYQWMARIALPSGSHRLAVRATDGNGEVQTASVAPPAPDGATGYHTITIEVT</sequence>
<keyword evidence="2" id="KW-0812">Transmembrane</keyword>
<dbReference type="Pfam" id="PF00174">
    <property type="entry name" value="Oxidored_molyb"/>
    <property type="match status" value="1"/>
</dbReference>
<dbReference type="PANTHER" id="PTHR19372:SF7">
    <property type="entry name" value="SULFITE OXIDASE, MITOCHONDRIAL"/>
    <property type="match status" value="1"/>
</dbReference>
<evidence type="ECO:0000259" key="3">
    <source>
        <dbReference type="Pfam" id="PF00174"/>
    </source>
</evidence>
<evidence type="ECO:0000313" key="5">
    <source>
        <dbReference type="Proteomes" id="UP001500432"/>
    </source>
</evidence>
<evidence type="ECO:0000256" key="1">
    <source>
        <dbReference type="SAM" id="MobiDB-lite"/>
    </source>
</evidence>
<dbReference type="InterPro" id="IPR036374">
    <property type="entry name" value="OxRdtase_Mopterin-bd_sf"/>
</dbReference>
<reference evidence="5" key="1">
    <citation type="journal article" date="2019" name="Int. J. Syst. Evol. Microbiol.">
        <title>The Global Catalogue of Microorganisms (GCM) 10K type strain sequencing project: providing services to taxonomists for standard genome sequencing and annotation.</title>
        <authorList>
            <consortium name="The Broad Institute Genomics Platform"/>
            <consortium name="The Broad Institute Genome Sequencing Center for Infectious Disease"/>
            <person name="Wu L."/>
            <person name="Ma J."/>
        </authorList>
    </citation>
    <scope>NUCLEOTIDE SEQUENCE [LARGE SCALE GENOMIC DNA]</scope>
    <source>
        <strain evidence="5">JCM 16034</strain>
    </source>
</reference>
<dbReference type="Gene3D" id="2.60.40.650">
    <property type="match status" value="1"/>
</dbReference>
<feature type="region of interest" description="Disordered" evidence="1">
    <location>
        <begin position="168"/>
        <end position="194"/>
    </location>
</feature>
<feature type="domain" description="Oxidoreductase molybdopterin-binding" evidence="3">
    <location>
        <begin position="277"/>
        <end position="427"/>
    </location>
</feature>
<accession>A0ABP5NUE4</accession>
<feature type="transmembrane region" description="Helical" evidence="2">
    <location>
        <begin position="201"/>
        <end position="222"/>
    </location>
</feature>
<dbReference type="RefSeq" id="WP_344301071.1">
    <property type="nucleotide sequence ID" value="NZ_BAAAQW010000013.1"/>
</dbReference>
<dbReference type="PANTHER" id="PTHR19372">
    <property type="entry name" value="SULFITE REDUCTASE"/>
    <property type="match status" value="1"/>
</dbReference>
<dbReference type="InterPro" id="IPR000572">
    <property type="entry name" value="OxRdtase_Mopterin-bd_dom"/>
</dbReference>
<comment type="caution">
    <text evidence="4">The sequence shown here is derived from an EMBL/GenBank/DDBJ whole genome shotgun (WGS) entry which is preliminary data.</text>
</comment>
<evidence type="ECO:0000313" key="4">
    <source>
        <dbReference type="EMBL" id="GAA2203200.1"/>
    </source>
</evidence>
<keyword evidence="5" id="KW-1185">Reference proteome</keyword>
<keyword evidence="2" id="KW-0472">Membrane</keyword>
<feature type="transmembrane region" description="Helical" evidence="2">
    <location>
        <begin position="27"/>
        <end position="51"/>
    </location>
</feature>
<organism evidence="4 5">
    <name type="scientific">Sinomonas flava</name>
    <dbReference type="NCBI Taxonomy" id="496857"/>
    <lineage>
        <taxon>Bacteria</taxon>
        <taxon>Bacillati</taxon>
        <taxon>Actinomycetota</taxon>
        <taxon>Actinomycetes</taxon>
        <taxon>Micrococcales</taxon>
        <taxon>Micrococcaceae</taxon>
        <taxon>Sinomonas</taxon>
    </lineage>
</organism>
<feature type="transmembrane region" description="Helical" evidence="2">
    <location>
        <begin position="138"/>
        <end position="159"/>
    </location>
</feature>
<dbReference type="SUPFAM" id="SSF56524">
    <property type="entry name" value="Oxidoreductase molybdopterin-binding domain"/>
    <property type="match status" value="1"/>
</dbReference>
<keyword evidence="2" id="KW-1133">Transmembrane helix</keyword>
<protein>
    <submittedName>
        <fullName evidence="4">Molybdopterin-dependent oxidoreductase</fullName>
    </submittedName>
</protein>
<proteinExistence type="predicted"/>
<feature type="transmembrane region" description="Helical" evidence="2">
    <location>
        <begin position="114"/>
        <end position="132"/>
    </location>
</feature>
<dbReference type="InterPro" id="IPR014756">
    <property type="entry name" value="Ig_E-set"/>
</dbReference>
<dbReference type="SUPFAM" id="SSF81296">
    <property type="entry name" value="E set domains"/>
    <property type="match status" value="1"/>
</dbReference>
<gene>
    <name evidence="4" type="ORF">GCM10009849_34670</name>
</gene>
<feature type="transmembrane region" description="Helical" evidence="2">
    <location>
        <begin position="87"/>
        <end position="107"/>
    </location>
</feature>